<feature type="coiled-coil region" evidence="1">
    <location>
        <begin position="969"/>
        <end position="1020"/>
    </location>
</feature>
<keyword evidence="4" id="KW-1185">Reference proteome</keyword>
<dbReference type="GO" id="GO:0005737">
    <property type="term" value="C:cytoplasm"/>
    <property type="evidence" value="ECO:0007669"/>
    <property type="project" value="TreeGrafter"/>
</dbReference>
<feature type="region of interest" description="Disordered" evidence="2">
    <location>
        <begin position="1471"/>
        <end position="1498"/>
    </location>
</feature>
<feature type="coiled-coil region" evidence="1">
    <location>
        <begin position="913"/>
        <end position="940"/>
    </location>
</feature>
<dbReference type="Proteomes" id="UP000694425">
    <property type="component" value="Unplaced"/>
</dbReference>
<feature type="region of interest" description="Disordered" evidence="2">
    <location>
        <begin position="604"/>
        <end position="627"/>
    </location>
</feature>
<gene>
    <name evidence="3" type="primary">CCDC88A</name>
</gene>
<keyword evidence="1" id="KW-0175">Coiled coil</keyword>
<organism evidence="3 4">
    <name type="scientific">Neovison vison</name>
    <name type="common">American mink</name>
    <name type="synonym">Mustela vison</name>
    <dbReference type="NCBI Taxonomy" id="452646"/>
    <lineage>
        <taxon>Eukaryota</taxon>
        <taxon>Metazoa</taxon>
        <taxon>Chordata</taxon>
        <taxon>Craniata</taxon>
        <taxon>Vertebrata</taxon>
        <taxon>Euteleostomi</taxon>
        <taxon>Mammalia</taxon>
        <taxon>Eutheria</taxon>
        <taxon>Laurasiatheria</taxon>
        <taxon>Carnivora</taxon>
        <taxon>Caniformia</taxon>
        <taxon>Musteloidea</taxon>
        <taxon>Mustelidae</taxon>
        <taxon>Mustelinae</taxon>
        <taxon>Neogale</taxon>
    </lineage>
</organism>
<dbReference type="GO" id="GO:0030705">
    <property type="term" value="P:cytoskeleton-dependent intracellular transport"/>
    <property type="evidence" value="ECO:0007669"/>
    <property type="project" value="TreeGrafter"/>
</dbReference>
<feature type="coiled-coil region" evidence="1">
    <location>
        <begin position="1056"/>
        <end position="1171"/>
    </location>
</feature>
<evidence type="ECO:0000256" key="1">
    <source>
        <dbReference type="SAM" id="Coils"/>
    </source>
</evidence>
<dbReference type="Ensembl" id="ENSNVIT00000004856.1">
    <property type="protein sequence ID" value="ENSNVIP00000004130.1"/>
    <property type="gene ID" value="ENSNVIG00000002285.1"/>
</dbReference>
<dbReference type="GO" id="GO:0031122">
    <property type="term" value="P:cytoplasmic microtubule organization"/>
    <property type="evidence" value="ECO:0007669"/>
    <property type="project" value="TreeGrafter"/>
</dbReference>
<dbReference type="GeneTree" id="ENSGT00940000155559"/>
<evidence type="ECO:0000313" key="4">
    <source>
        <dbReference type="Proteomes" id="UP000694425"/>
    </source>
</evidence>
<feature type="compositionally biased region" description="Polar residues" evidence="2">
    <location>
        <begin position="1320"/>
        <end position="1339"/>
    </location>
</feature>
<dbReference type="PANTHER" id="PTHR18947:SF30">
    <property type="entry name" value="GIRDIN"/>
    <property type="match status" value="1"/>
</dbReference>
<feature type="compositionally biased region" description="Basic and acidic residues" evidence="2">
    <location>
        <begin position="1590"/>
        <end position="1607"/>
    </location>
</feature>
<feature type="compositionally biased region" description="Basic and acidic residues" evidence="2">
    <location>
        <begin position="814"/>
        <end position="825"/>
    </location>
</feature>
<protein>
    <submittedName>
        <fullName evidence="3">Coiled-coil domain containing 88A</fullName>
    </submittedName>
</protein>
<evidence type="ECO:0000313" key="3">
    <source>
        <dbReference type="Ensembl" id="ENSNVIP00000004130.1"/>
    </source>
</evidence>
<proteinExistence type="predicted"/>
<feature type="region of interest" description="Disordered" evidence="2">
    <location>
        <begin position="1199"/>
        <end position="1249"/>
    </location>
</feature>
<feature type="region of interest" description="Disordered" evidence="2">
    <location>
        <begin position="1320"/>
        <end position="1340"/>
    </location>
</feature>
<name>A0A8C7EK04_NEOVI</name>
<reference evidence="3" key="1">
    <citation type="submission" date="2025-08" db="UniProtKB">
        <authorList>
            <consortium name="Ensembl"/>
        </authorList>
    </citation>
    <scope>IDENTIFICATION</scope>
</reference>
<dbReference type="GO" id="GO:0005813">
    <property type="term" value="C:centrosome"/>
    <property type="evidence" value="ECO:0007669"/>
    <property type="project" value="TreeGrafter"/>
</dbReference>
<feature type="compositionally biased region" description="Basic and acidic residues" evidence="2">
    <location>
        <begin position="1476"/>
        <end position="1485"/>
    </location>
</feature>
<dbReference type="PANTHER" id="PTHR18947">
    <property type="entry name" value="HOOK PROTEINS"/>
    <property type="match status" value="1"/>
</dbReference>
<feature type="coiled-coil region" evidence="1">
    <location>
        <begin position="48"/>
        <end position="213"/>
    </location>
</feature>
<feature type="region of interest" description="Disordered" evidence="2">
    <location>
        <begin position="1564"/>
        <end position="1607"/>
    </location>
</feature>
<dbReference type="SUPFAM" id="SSF116907">
    <property type="entry name" value="Hook domain"/>
    <property type="match status" value="1"/>
</dbReference>
<reference evidence="3" key="2">
    <citation type="submission" date="2025-09" db="UniProtKB">
        <authorList>
            <consortium name="Ensembl"/>
        </authorList>
    </citation>
    <scope>IDENTIFICATION</scope>
</reference>
<evidence type="ECO:0000256" key="2">
    <source>
        <dbReference type="SAM" id="MobiDB-lite"/>
    </source>
</evidence>
<accession>A0A8C7EK04</accession>
<sequence>MENEIFTPLLEQFMTSPLVTWVKTFGPLAAGNGTNLDEYVALVDGVFLNQVMLQMEEKTEQLLDCKQELEQMEIELKRLQQENMNLLSDARSARMYRDELDALREKAIRVDKLESEVSRYKERLHDIEFYKARVEELKEDNQVLLETKTMLEDQLEGTRARSDKLHELEKENLQLKAKLHDMEMERDMDRKKIEELMEENMTLEMAQKQSMDESLHLGWELEQISRTSELSEAPQKSLGHEVNELTSSRLLKLEMENQSLTKTVEELRSTMDSAEGNTSKILKIEKENQRLSKKVEILENEIIQEKQSLQNCQNLSKDLMKEKAQLEKTIETLRENSERQIKILEQENEHLNQTVSSLRQRSQISAEARVKDIEKENKILHESIKETSSKLSKIEFEKRQIRKELEHYKEKGERAEELENELHHLEKENELLQKKITNLKITCEKIEALEQENSELEGENRKLKKTLDSFKNLTFQLESLEKENSQLDEENLELRRNVESLKCASMKMAQLQLENKELESEKEQLKKGLELMKASFKKTERLEVSYQGLDTENQRLQKALENSNKKIQQLESELQDLEVENQTLQKNLEELKISSKRLEQLEKENKSLEQETSQLEKDKKQLEKENKRLRQQAEIKDTTLEENNVKIGNLEKENKTLFKEISIYKESCIRLKELEKENKELVKRATIDIKTLVTLREDLVSEKLKTQQMNNDLEKLTHELEKIGLNKERLLHDEQSTDDSRYKLLESKLESTLKKSLEIKEEKIAALEARLEESTNYNQQLRQELKTVKKNYEALKQRQDEERMVQSSPPASGEDNKWERESQETTRELLKVKDRLIEVERNNATLQAEKQALKTQLKQLETQNNNLQAQILALQRQTVSLQEQNTTLQTQNAKLQVENSTLNSQSTSLMNQNAQLLIQQSSLENENEAVIKEREDLKSLYDCLIKDHEKLELLHERQASEYESLIAKHGTLKSAHKNLEVEHKDLEDRYNQLLKRKGQLEDLEKTLKVEQEKMMLENKNHETIAAEYKKLCGENDRLTHTYNQLVKETEVLQTDHKNLKSLLNNSKLEQTRLEAEFSKLKEQYQQLDITSTKLNNQCELLSQLKGNLEEENRHLLDQIQTLMLQNRTLLEQNMESKDLFHVEQRQYIDKLNELRRQKEKLEEKIMDQYKFYDPSPPRRRGNWITLKMRKLIKSKKDINRERQKSLTLTPTRSDSSEGFLQLPHQDSQDSSSVGSNSLEDGQTLGTKKSSTMNDLVQSMVLAGGQWTGSTENLEVPDDISTGKRRKELGAMAFSTTAINFSTVNSSAGFRSKQLVNNKDTTSFEDVSPQGISDDSSTGSRVHAGAVNIQSRPQSHSSGEFSLLHDHEAWSSSGSSPIQYLKRQTRSSPMLQHKMPELLESRAYHKTKTGSPGSEVVTLQQFLEESNKLTSIQIKSSSQENLLDEVMKSLSVSSDFLGKNKPVSCGLARSVSGKTPGDFHDRRTSKPEQFVRPSPRKTEDAYFISSPGKPTLATQGKIKLVKETSLSRQSKDNNPYATLPRASSVISTAEGTTRRTSIHDFLTKDSRLPISVDSPPATADSSITAASNVDKVQESRNSKSRSREQQSS</sequence>
<feature type="compositionally biased region" description="Polar residues" evidence="2">
    <location>
        <begin position="1205"/>
        <end position="1218"/>
    </location>
</feature>
<dbReference type="Gene3D" id="1.20.5.340">
    <property type="match status" value="1"/>
</dbReference>
<dbReference type="GO" id="GO:0008017">
    <property type="term" value="F:microtubule binding"/>
    <property type="evidence" value="ECO:0007669"/>
    <property type="project" value="TreeGrafter"/>
</dbReference>
<feature type="compositionally biased region" description="Polar residues" evidence="2">
    <location>
        <begin position="1233"/>
        <end position="1249"/>
    </location>
</feature>
<dbReference type="GO" id="GO:0051959">
    <property type="term" value="F:dynein light intermediate chain binding"/>
    <property type="evidence" value="ECO:0007669"/>
    <property type="project" value="TreeGrafter"/>
</dbReference>
<feature type="region of interest" description="Disordered" evidence="2">
    <location>
        <begin position="796"/>
        <end position="825"/>
    </location>
</feature>